<dbReference type="EMBL" id="FMYE01000007">
    <property type="protein sequence ID" value="SDB76211.1"/>
    <property type="molecule type" value="Genomic_DNA"/>
</dbReference>
<dbReference type="GO" id="GO:0008270">
    <property type="term" value="F:zinc ion binding"/>
    <property type="evidence" value="ECO:0007669"/>
    <property type="project" value="InterPro"/>
</dbReference>
<dbReference type="InterPro" id="IPR002694">
    <property type="entry name" value="Znf_CHC2"/>
</dbReference>
<accession>A0A1G6G2R9</accession>
<dbReference type="Pfam" id="PF01807">
    <property type="entry name" value="Zn_ribbon_DnaG"/>
    <property type="match status" value="1"/>
</dbReference>
<dbReference type="SUPFAM" id="SSF57783">
    <property type="entry name" value="Zinc beta-ribbon"/>
    <property type="match status" value="1"/>
</dbReference>
<dbReference type="Pfam" id="PF13155">
    <property type="entry name" value="Toprim_2"/>
    <property type="match status" value="1"/>
</dbReference>
<proteinExistence type="predicted"/>
<reference evidence="2 3" key="1">
    <citation type="submission" date="2016-10" db="EMBL/GenBank/DDBJ databases">
        <authorList>
            <person name="de Groot N.N."/>
        </authorList>
    </citation>
    <scope>NUCLEOTIDE SEQUENCE [LARGE SCALE GENOMIC DNA]</scope>
    <source>
        <strain evidence="2 3">NLAE-zl-C500</strain>
    </source>
</reference>
<evidence type="ECO:0000259" key="1">
    <source>
        <dbReference type="Pfam" id="PF01807"/>
    </source>
</evidence>
<evidence type="ECO:0000313" key="3">
    <source>
        <dbReference type="Proteomes" id="UP000183670"/>
    </source>
</evidence>
<dbReference type="Proteomes" id="UP000183670">
    <property type="component" value="Unassembled WGS sequence"/>
</dbReference>
<dbReference type="AlphaFoldDB" id="A0A1G6G2R9"/>
<dbReference type="RefSeq" id="WP_074557076.1">
    <property type="nucleotide sequence ID" value="NZ_FMYE01000007.1"/>
</dbReference>
<organism evidence="2 3">
    <name type="scientific">Bacteroides ovatus</name>
    <dbReference type="NCBI Taxonomy" id="28116"/>
    <lineage>
        <taxon>Bacteria</taxon>
        <taxon>Pseudomonadati</taxon>
        <taxon>Bacteroidota</taxon>
        <taxon>Bacteroidia</taxon>
        <taxon>Bacteroidales</taxon>
        <taxon>Bacteroidaceae</taxon>
        <taxon>Bacteroides</taxon>
    </lineage>
</organism>
<evidence type="ECO:0000313" key="2">
    <source>
        <dbReference type="EMBL" id="SDB76211.1"/>
    </source>
</evidence>
<dbReference type="GO" id="GO:0003899">
    <property type="term" value="F:DNA-directed RNA polymerase activity"/>
    <property type="evidence" value="ECO:0007669"/>
    <property type="project" value="InterPro"/>
</dbReference>
<sequence length="303" mass="35144">MTIEEIKQINIVDYLYHKGIKPTKQYHNTYWYLSPLHEETNSSFKVDMNTNLWYDFALAQGGNIINLVQAMNPLLDNNGIICHLKSYSNNDDNQSFIPVPDREALIRNNKVKNDNTIIDRIVDISNANLINYLVGRAISIDVAKEYCKEVYYTISSNKTYYGIGFNNNSDGMEIRNQFFKRCIGKKDITHIAKERELPVRQCCVFEGFFDFLSYKTCKERGDRWLCVDGVCDYLVLNSVAMVNKAIPCLERYDKLFLYLDNDDAGKSATRTIIERYGSKAKDYRERYAKFSDVNDFITGKTKV</sequence>
<protein>
    <submittedName>
        <fullName evidence="2">CHC2 zinc finger</fullName>
    </submittedName>
</protein>
<dbReference type="GO" id="GO:0006260">
    <property type="term" value="P:DNA replication"/>
    <property type="evidence" value="ECO:0007669"/>
    <property type="project" value="InterPro"/>
</dbReference>
<dbReference type="InterPro" id="IPR036977">
    <property type="entry name" value="DNA_primase_Znf_CHC2"/>
</dbReference>
<dbReference type="SUPFAM" id="SSF56731">
    <property type="entry name" value="DNA primase core"/>
    <property type="match status" value="1"/>
</dbReference>
<dbReference type="Gene3D" id="3.90.580.10">
    <property type="entry name" value="Zinc finger, CHC2-type domain"/>
    <property type="match status" value="1"/>
</dbReference>
<dbReference type="GO" id="GO:0003677">
    <property type="term" value="F:DNA binding"/>
    <property type="evidence" value="ECO:0007669"/>
    <property type="project" value="InterPro"/>
</dbReference>
<name>A0A1G6G2R9_BACOV</name>
<gene>
    <name evidence="2" type="ORF">SAMN05192581_100733</name>
</gene>
<dbReference type="Gene3D" id="3.40.1360.10">
    <property type="match status" value="1"/>
</dbReference>
<feature type="domain" description="Zinc finger CHC2-type" evidence="1">
    <location>
        <begin position="4"/>
        <end position="73"/>
    </location>
</feature>